<keyword evidence="1" id="KW-0812">Transmembrane</keyword>
<feature type="domain" description="DUF7305" evidence="2">
    <location>
        <begin position="254"/>
        <end position="404"/>
    </location>
</feature>
<dbReference type="EMBL" id="CP001998">
    <property type="protein sequence ID" value="ADE54640.1"/>
    <property type="molecule type" value="Genomic_DNA"/>
</dbReference>
<keyword evidence="4" id="KW-1185">Reference proteome</keyword>
<dbReference type="Proteomes" id="UP000000925">
    <property type="component" value="Chromosome"/>
</dbReference>
<sequence length="438" mass="46509">MFSPSSDSLACKHDARSGSALLTALIFIVLLTLICISFMRLAIQERMMATRLQEGFSLLNIAEGAAEEGIHALKNDDWTGWTKLNADADAYKSRTTVDLGSGRTNTYHILVKGIDSSPTEIYAEALATVASGNVLSKMIKVEYLIGEAGDGGLITKGKMELSGGEMYFDAYDSDVGVPSSTNWLDEITVATTGNEFKMNSDVFIYGEAGTGSGRIERDKAYVYGEGDSKTSHQSDRVANDFSHDFPQVVQPSWSGATSTDLDSTSKTLTGGTYTADKINLSDGHALKIEGHVILRVQEDISISGGAVVELADGAVLEIHAGKGLNLSGQAEVNKGGDPAALKIWGSNNSNNDLTMSGQVQIAADIYAPGDKATMSGQVDLSGSLVTNEAYLSGQVKIHYDVRLGNPSGGSNGVSEWFELVESTDKISLDAYYRSSTSG</sequence>
<accession>D5EJP1</accession>
<evidence type="ECO:0000259" key="2">
    <source>
        <dbReference type="Pfam" id="PF23981"/>
    </source>
</evidence>
<dbReference type="STRING" id="583355.Caka_1621"/>
<name>D5EJP1_CORAD</name>
<organism evidence="3 4">
    <name type="scientific">Coraliomargarita akajimensis (strain DSM 45221 / IAM 15411 / JCM 23193 / KCTC 12865 / 04OKA010-24)</name>
    <dbReference type="NCBI Taxonomy" id="583355"/>
    <lineage>
        <taxon>Bacteria</taxon>
        <taxon>Pseudomonadati</taxon>
        <taxon>Verrucomicrobiota</taxon>
        <taxon>Opitutia</taxon>
        <taxon>Puniceicoccales</taxon>
        <taxon>Coraliomargaritaceae</taxon>
        <taxon>Coraliomargarita</taxon>
    </lineage>
</organism>
<gene>
    <name evidence="3" type="ordered locus">Caka_1621</name>
</gene>
<evidence type="ECO:0000256" key="1">
    <source>
        <dbReference type="SAM" id="Phobius"/>
    </source>
</evidence>
<keyword evidence="1" id="KW-0472">Membrane</keyword>
<dbReference type="HOGENOM" id="CLU_605403_0_0_0"/>
<dbReference type="AlphaFoldDB" id="D5EJP1"/>
<evidence type="ECO:0000313" key="3">
    <source>
        <dbReference type="EMBL" id="ADE54640.1"/>
    </source>
</evidence>
<dbReference type="InterPro" id="IPR055729">
    <property type="entry name" value="DUF7305"/>
</dbReference>
<keyword evidence="1" id="KW-1133">Transmembrane helix</keyword>
<proteinExistence type="predicted"/>
<dbReference type="KEGG" id="caa:Caka_1621"/>
<feature type="transmembrane region" description="Helical" evidence="1">
    <location>
        <begin position="20"/>
        <end position="43"/>
    </location>
</feature>
<dbReference type="eggNOG" id="COG4726">
    <property type="taxonomic scope" value="Bacteria"/>
</dbReference>
<reference evidence="3 4" key="1">
    <citation type="journal article" date="2010" name="Stand. Genomic Sci.">
        <title>Complete genome sequence of Coraliomargarita akajimensis type strain (04OKA010-24).</title>
        <authorList>
            <person name="Mavromatis K."/>
            <person name="Abt B."/>
            <person name="Brambilla E."/>
            <person name="Lapidus A."/>
            <person name="Copeland A."/>
            <person name="Deshpande S."/>
            <person name="Nolan M."/>
            <person name="Lucas S."/>
            <person name="Tice H."/>
            <person name="Cheng J.F."/>
            <person name="Han C."/>
            <person name="Detter J.C."/>
            <person name="Woyke T."/>
            <person name="Goodwin L."/>
            <person name="Pitluck S."/>
            <person name="Held B."/>
            <person name="Brettin T."/>
            <person name="Tapia R."/>
            <person name="Ivanova N."/>
            <person name="Mikhailova N."/>
            <person name="Pati A."/>
            <person name="Liolios K."/>
            <person name="Chen A."/>
            <person name="Palaniappan K."/>
            <person name="Land M."/>
            <person name="Hauser L."/>
            <person name="Chang Y.J."/>
            <person name="Jeffries C.D."/>
            <person name="Rohde M."/>
            <person name="Goker M."/>
            <person name="Bristow J."/>
            <person name="Eisen J.A."/>
            <person name="Markowitz V."/>
            <person name="Hugenholtz P."/>
            <person name="Klenk H.P."/>
            <person name="Kyrpides N.C."/>
        </authorList>
    </citation>
    <scope>NUCLEOTIDE SEQUENCE [LARGE SCALE GENOMIC DNA]</scope>
    <source>
        <strain evidence="4">DSM 45221 / IAM 15411 / JCM 23193 / KCTC 12865</strain>
    </source>
</reference>
<evidence type="ECO:0000313" key="4">
    <source>
        <dbReference type="Proteomes" id="UP000000925"/>
    </source>
</evidence>
<protein>
    <recommendedName>
        <fullName evidence="2">DUF7305 domain-containing protein</fullName>
    </recommendedName>
</protein>
<dbReference type="Pfam" id="PF23981">
    <property type="entry name" value="DUF7305"/>
    <property type="match status" value="1"/>
</dbReference>
<dbReference type="RefSeq" id="WP_013043362.1">
    <property type="nucleotide sequence ID" value="NC_014008.1"/>
</dbReference>